<dbReference type="SUPFAM" id="SSF56801">
    <property type="entry name" value="Acetyl-CoA synthetase-like"/>
    <property type="match status" value="1"/>
</dbReference>
<evidence type="ECO:0000313" key="4">
    <source>
        <dbReference type="Proteomes" id="UP000653644"/>
    </source>
</evidence>
<dbReference type="InterPro" id="IPR025110">
    <property type="entry name" value="AMP-bd_C"/>
</dbReference>
<proteinExistence type="predicted"/>
<keyword evidence="4" id="KW-1185">Reference proteome</keyword>
<organism evidence="3 4">
    <name type="scientific">Streptomyces canarius</name>
    <dbReference type="NCBI Taxonomy" id="285453"/>
    <lineage>
        <taxon>Bacteria</taxon>
        <taxon>Bacillati</taxon>
        <taxon>Actinomycetota</taxon>
        <taxon>Actinomycetes</taxon>
        <taxon>Kitasatosporales</taxon>
        <taxon>Streptomycetaceae</taxon>
        <taxon>Streptomyces</taxon>
    </lineage>
</organism>
<dbReference type="Pfam" id="PF00501">
    <property type="entry name" value="AMP-binding"/>
    <property type="match status" value="1"/>
</dbReference>
<gene>
    <name evidence="3" type="ORF">GCM10010345_58900</name>
</gene>
<dbReference type="PANTHER" id="PTHR43767">
    <property type="entry name" value="LONG-CHAIN-FATTY-ACID--COA LIGASE"/>
    <property type="match status" value="1"/>
</dbReference>
<dbReference type="PANTHER" id="PTHR43767:SF12">
    <property type="entry name" value="AMP-DEPENDENT SYNTHETASE AND LIGASE"/>
    <property type="match status" value="1"/>
</dbReference>
<dbReference type="InterPro" id="IPR042099">
    <property type="entry name" value="ANL_N_sf"/>
</dbReference>
<dbReference type="Proteomes" id="UP000653644">
    <property type="component" value="Unassembled WGS sequence"/>
</dbReference>
<comment type="caution">
    <text evidence="3">The sequence shown here is derived from an EMBL/GenBank/DDBJ whole genome shotgun (WGS) entry which is preliminary data.</text>
</comment>
<dbReference type="InterPro" id="IPR045851">
    <property type="entry name" value="AMP-bd_C_sf"/>
</dbReference>
<feature type="domain" description="AMP-binding enzyme C-terminal" evidence="2">
    <location>
        <begin position="420"/>
        <end position="498"/>
    </location>
</feature>
<evidence type="ECO:0000259" key="2">
    <source>
        <dbReference type="Pfam" id="PF13193"/>
    </source>
</evidence>
<accession>A0ABQ3D1W6</accession>
<sequence>MTRSLAAVLADTAARRPDHPALIWDSVVVTYRQLWRRVRGVAGILRRHGTGPGDRIAVLVPNTPDFPAVYYGVLALGATVVPLNTQLRAAEIEFVLRDSGARALVCDASALEQGAPAATATGVALFTVAGEHPAAVRLDVQDSEPALADLVPVGPEDIAAILYTSGTTGRPKGAMLTHRNIVMNIEVSAVSPFAVRPDDVLLGCLPLSHTFGQTCVMGTCFSAGATLVLMRRFHAVPALELMARYGCTVFMGVPTMYHALLEAVAAGAPAPSVLERAYSGGSALPVPVLEQVRQTLGCEVYEGYGLTETSPVVAYNQPGIPCRPGTVGLPVTGVEVAVARADVEAAVELLPAGEIGEIVIRGHNVMAGYLGLPAATAAVLVDGWFRSGDLGVLGEDGYLSVVDRKKDVILRGGYNVYPREVEEVLLRHPAVEQTAVVGVPDVRQGEEVCAVVVVRDGFALDDVSAADLVAWCRERLAGYKCPRRVEFARELPLGPSGKVLKRELATRLATLKTARVTS</sequence>
<dbReference type="InterPro" id="IPR020845">
    <property type="entry name" value="AMP-binding_CS"/>
</dbReference>
<dbReference type="Pfam" id="PF13193">
    <property type="entry name" value="AMP-binding_C"/>
    <property type="match status" value="1"/>
</dbReference>
<dbReference type="InterPro" id="IPR050237">
    <property type="entry name" value="ATP-dep_AMP-bd_enzyme"/>
</dbReference>
<evidence type="ECO:0000313" key="3">
    <source>
        <dbReference type="EMBL" id="GHA46554.1"/>
    </source>
</evidence>
<protein>
    <submittedName>
        <fullName evidence="3">AMP-dependent synthetase</fullName>
    </submittedName>
</protein>
<dbReference type="RefSeq" id="WP_189890943.1">
    <property type="nucleotide sequence ID" value="NZ_BMVN01000024.1"/>
</dbReference>
<feature type="domain" description="AMP-dependent synthetase/ligase" evidence="1">
    <location>
        <begin position="10"/>
        <end position="370"/>
    </location>
</feature>
<dbReference type="Gene3D" id="3.30.300.30">
    <property type="match status" value="1"/>
</dbReference>
<name>A0ABQ3D1W6_9ACTN</name>
<dbReference type="InterPro" id="IPR000873">
    <property type="entry name" value="AMP-dep_synth/lig_dom"/>
</dbReference>
<dbReference type="PROSITE" id="PS00455">
    <property type="entry name" value="AMP_BINDING"/>
    <property type="match status" value="1"/>
</dbReference>
<dbReference type="CDD" id="cd05936">
    <property type="entry name" value="FC-FACS_FadD_like"/>
    <property type="match status" value="1"/>
</dbReference>
<dbReference type="EMBL" id="BMVN01000024">
    <property type="protein sequence ID" value="GHA46554.1"/>
    <property type="molecule type" value="Genomic_DNA"/>
</dbReference>
<reference evidence="4" key="1">
    <citation type="journal article" date="2019" name="Int. J. Syst. Evol. Microbiol.">
        <title>The Global Catalogue of Microorganisms (GCM) 10K type strain sequencing project: providing services to taxonomists for standard genome sequencing and annotation.</title>
        <authorList>
            <consortium name="The Broad Institute Genomics Platform"/>
            <consortium name="The Broad Institute Genome Sequencing Center for Infectious Disease"/>
            <person name="Wu L."/>
            <person name="Ma J."/>
        </authorList>
    </citation>
    <scope>NUCLEOTIDE SEQUENCE [LARGE SCALE GENOMIC DNA]</scope>
    <source>
        <strain evidence="4">JCM 4733</strain>
    </source>
</reference>
<evidence type="ECO:0000259" key="1">
    <source>
        <dbReference type="Pfam" id="PF00501"/>
    </source>
</evidence>
<dbReference type="Gene3D" id="3.40.50.12780">
    <property type="entry name" value="N-terminal domain of ligase-like"/>
    <property type="match status" value="1"/>
</dbReference>